<comment type="caution">
    <text evidence="5">The sequence shown here is derived from an EMBL/GenBank/DDBJ whole genome shotgun (WGS) entry which is preliminary data.</text>
</comment>
<evidence type="ECO:0000256" key="1">
    <source>
        <dbReference type="ARBA" id="ARBA00023015"/>
    </source>
</evidence>
<dbReference type="InterPro" id="IPR028082">
    <property type="entry name" value="Peripla_BP_I"/>
</dbReference>
<name>A0A7W7RZD6_9ACTN</name>
<dbReference type="SUPFAM" id="SSF47413">
    <property type="entry name" value="lambda repressor-like DNA-binding domains"/>
    <property type="match status" value="1"/>
</dbReference>
<dbReference type="InterPro" id="IPR000843">
    <property type="entry name" value="HTH_LacI"/>
</dbReference>
<dbReference type="GO" id="GO:0003700">
    <property type="term" value="F:DNA-binding transcription factor activity"/>
    <property type="evidence" value="ECO:0007669"/>
    <property type="project" value="TreeGrafter"/>
</dbReference>
<evidence type="ECO:0000256" key="2">
    <source>
        <dbReference type="ARBA" id="ARBA00023125"/>
    </source>
</evidence>
<keyword evidence="3" id="KW-0804">Transcription</keyword>
<dbReference type="GO" id="GO:0000976">
    <property type="term" value="F:transcription cis-regulatory region binding"/>
    <property type="evidence" value="ECO:0007669"/>
    <property type="project" value="TreeGrafter"/>
</dbReference>
<keyword evidence="6" id="KW-1185">Reference proteome</keyword>
<feature type="domain" description="HTH lacI-type" evidence="4">
    <location>
        <begin position="7"/>
        <end position="61"/>
    </location>
</feature>
<dbReference type="AlphaFoldDB" id="A0A7W7RZD6"/>
<protein>
    <submittedName>
        <fullName evidence="5">LacI family transcriptional regulator</fullName>
    </submittedName>
</protein>
<dbReference type="Pfam" id="PF13377">
    <property type="entry name" value="Peripla_BP_3"/>
    <property type="match status" value="1"/>
</dbReference>
<dbReference type="PROSITE" id="PS50932">
    <property type="entry name" value="HTH_LACI_2"/>
    <property type="match status" value="1"/>
</dbReference>
<dbReference type="RefSeq" id="WP_184756217.1">
    <property type="nucleotide sequence ID" value="NZ_BAABEK010000001.1"/>
</dbReference>
<dbReference type="SMART" id="SM00354">
    <property type="entry name" value="HTH_LACI"/>
    <property type="match status" value="1"/>
</dbReference>
<evidence type="ECO:0000313" key="5">
    <source>
        <dbReference type="EMBL" id="MBB4940403.1"/>
    </source>
</evidence>
<dbReference type="PANTHER" id="PTHR30146:SF109">
    <property type="entry name" value="HTH-TYPE TRANSCRIPTIONAL REGULATOR GALS"/>
    <property type="match status" value="1"/>
</dbReference>
<reference evidence="5 6" key="1">
    <citation type="submission" date="2020-08" db="EMBL/GenBank/DDBJ databases">
        <title>Sequencing the genomes of 1000 actinobacteria strains.</title>
        <authorList>
            <person name="Klenk H.-P."/>
        </authorList>
    </citation>
    <scope>NUCLEOTIDE SEQUENCE [LARGE SCALE GENOMIC DNA]</scope>
    <source>
        <strain evidence="5 6">DSM 43023</strain>
    </source>
</reference>
<dbReference type="SUPFAM" id="SSF53822">
    <property type="entry name" value="Periplasmic binding protein-like I"/>
    <property type="match status" value="1"/>
</dbReference>
<dbReference type="PANTHER" id="PTHR30146">
    <property type="entry name" value="LACI-RELATED TRANSCRIPTIONAL REPRESSOR"/>
    <property type="match status" value="1"/>
</dbReference>
<keyword evidence="2" id="KW-0238">DNA-binding</keyword>
<dbReference type="Proteomes" id="UP000534286">
    <property type="component" value="Unassembled WGS sequence"/>
</dbReference>
<evidence type="ECO:0000313" key="6">
    <source>
        <dbReference type="Proteomes" id="UP000534286"/>
    </source>
</evidence>
<sequence length="346" mass="36459">MPKVRRATMTDVAREVGVTAKTVSRVVNDDGPVAPETRERILEAMGRLGFQPNLMARNMRVGARDSTVGLVIPDMGNPFFGTVAGGFESAVRARGLTLIVGSSEETAERERSLISTFLARRVTALLVVPSADSDHRHLRAERAAGLPLLFLDRPANGLTADSVVSSNREGARSGIAHLIAHGHRRIAFIGDLPGLYTRRERFQGYRDALADAGIGFDRSLVEIGHDHEAAAAAVARLLGGTSPVTAVFAANNFAATGVILGLARLGRRDVAVVGFDDLPLAEAVEPALTVVAQDPAAIGRAAAVLLLARLDGERSKARSVVVPTRLIVRGSGELRPRDPGAGSGPS</sequence>
<accession>A0A7W7RZD6</accession>
<dbReference type="Gene3D" id="3.40.50.2300">
    <property type="match status" value="2"/>
</dbReference>
<gene>
    <name evidence="5" type="ORF">FHR32_004708</name>
</gene>
<organism evidence="5 6">
    <name type="scientific">Streptosporangium album</name>
    <dbReference type="NCBI Taxonomy" id="47479"/>
    <lineage>
        <taxon>Bacteria</taxon>
        <taxon>Bacillati</taxon>
        <taxon>Actinomycetota</taxon>
        <taxon>Actinomycetes</taxon>
        <taxon>Streptosporangiales</taxon>
        <taxon>Streptosporangiaceae</taxon>
        <taxon>Streptosporangium</taxon>
    </lineage>
</organism>
<evidence type="ECO:0000256" key="3">
    <source>
        <dbReference type="ARBA" id="ARBA00023163"/>
    </source>
</evidence>
<evidence type="ECO:0000259" key="4">
    <source>
        <dbReference type="PROSITE" id="PS50932"/>
    </source>
</evidence>
<dbReference type="Pfam" id="PF00356">
    <property type="entry name" value="LacI"/>
    <property type="match status" value="1"/>
</dbReference>
<dbReference type="EMBL" id="JACHJU010000001">
    <property type="protein sequence ID" value="MBB4940403.1"/>
    <property type="molecule type" value="Genomic_DNA"/>
</dbReference>
<dbReference type="PROSITE" id="PS00356">
    <property type="entry name" value="HTH_LACI_1"/>
    <property type="match status" value="1"/>
</dbReference>
<proteinExistence type="predicted"/>
<keyword evidence="1" id="KW-0805">Transcription regulation</keyword>
<dbReference type="CDD" id="cd06267">
    <property type="entry name" value="PBP1_LacI_sugar_binding-like"/>
    <property type="match status" value="1"/>
</dbReference>
<dbReference type="Gene3D" id="1.10.260.40">
    <property type="entry name" value="lambda repressor-like DNA-binding domains"/>
    <property type="match status" value="1"/>
</dbReference>
<dbReference type="InterPro" id="IPR046335">
    <property type="entry name" value="LacI/GalR-like_sensor"/>
</dbReference>
<dbReference type="CDD" id="cd01392">
    <property type="entry name" value="HTH_LacI"/>
    <property type="match status" value="1"/>
</dbReference>
<dbReference type="InterPro" id="IPR010982">
    <property type="entry name" value="Lambda_DNA-bd_dom_sf"/>
</dbReference>